<proteinExistence type="predicted"/>
<dbReference type="Proteomes" id="UP001152798">
    <property type="component" value="Chromosome 4"/>
</dbReference>
<keyword evidence="2" id="KW-1185">Reference proteome</keyword>
<name>A0A9P0HCL6_NEZVI</name>
<reference evidence="1" key="1">
    <citation type="submission" date="2022-01" db="EMBL/GenBank/DDBJ databases">
        <authorList>
            <person name="King R."/>
        </authorList>
    </citation>
    <scope>NUCLEOTIDE SEQUENCE</scope>
</reference>
<evidence type="ECO:0000313" key="1">
    <source>
        <dbReference type="EMBL" id="CAH1399513.1"/>
    </source>
</evidence>
<organism evidence="1 2">
    <name type="scientific">Nezara viridula</name>
    <name type="common">Southern green stink bug</name>
    <name type="synonym">Cimex viridulus</name>
    <dbReference type="NCBI Taxonomy" id="85310"/>
    <lineage>
        <taxon>Eukaryota</taxon>
        <taxon>Metazoa</taxon>
        <taxon>Ecdysozoa</taxon>
        <taxon>Arthropoda</taxon>
        <taxon>Hexapoda</taxon>
        <taxon>Insecta</taxon>
        <taxon>Pterygota</taxon>
        <taxon>Neoptera</taxon>
        <taxon>Paraneoptera</taxon>
        <taxon>Hemiptera</taxon>
        <taxon>Heteroptera</taxon>
        <taxon>Panheteroptera</taxon>
        <taxon>Pentatomomorpha</taxon>
        <taxon>Pentatomoidea</taxon>
        <taxon>Pentatomidae</taxon>
        <taxon>Pentatominae</taxon>
        <taxon>Nezara</taxon>
    </lineage>
</organism>
<sequence>MAVRWDVLFRTVPLWNPLCDGSSHVRCINDTVLMDQGHCLVGLILQIPVREFTNDPHATGFTNAVCECEFGARLSNMARHMLKRAYV</sequence>
<dbReference type="AlphaFoldDB" id="A0A9P0HCL6"/>
<gene>
    <name evidence="1" type="ORF">NEZAVI_LOCUS8946</name>
</gene>
<dbReference type="EMBL" id="OV725080">
    <property type="protein sequence ID" value="CAH1399513.1"/>
    <property type="molecule type" value="Genomic_DNA"/>
</dbReference>
<accession>A0A9P0HCL6</accession>
<protein>
    <submittedName>
        <fullName evidence="1">Uncharacterized protein</fullName>
    </submittedName>
</protein>
<evidence type="ECO:0000313" key="2">
    <source>
        <dbReference type="Proteomes" id="UP001152798"/>
    </source>
</evidence>